<evidence type="ECO:0000256" key="5">
    <source>
        <dbReference type="ARBA" id="ARBA00022827"/>
    </source>
</evidence>
<dbReference type="SUPFAM" id="SSF55424">
    <property type="entry name" value="FAD/NAD-linked reductases, dimerisation (C-terminal) domain"/>
    <property type="match status" value="1"/>
</dbReference>
<evidence type="ECO:0000256" key="1">
    <source>
        <dbReference type="ARBA" id="ARBA00001974"/>
    </source>
</evidence>
<evidence type="ECO:0000256" key="3">
    <source>
        <dbReference type="ARBA" id="ARBA00012608"/>
    </source>
</evidence>
<dbReference type="InterPro" id="IPR050151">
    <property type="entry name" value="Class-I_Pyr_Nuc-Dis_Oxidored"/>
</dbReference>
<organism evidence="12">
    <name type="scientific">marine metagenome</name>
    <dbReference type="NCBI Taxonomy" id="408172"/>
    <lineage>
        <taxon>unclassified sequences</taxon>
        <taxon>metagenomes</taxon>
        <taxon>ecological metagenomes</taxon>
    </lineage>
</organism>
<keyword evidence="7" id="KW-0520">NAD</keyword>
<dbReference type="PRINTS" id="PR00411">
    <property type="entry name" value="PNDRDTASEI"/>
</dbReference>
<dbReference type="Pfam" id="PF07992">
    <property type="entry name" value="Pyr_redox_2"/>
    <property type="match status" value="1"/>
</dbReference>
<name>A0A382MMW8_9ZZZZ</name>
<dbReference type="SUPFAM" id="SSF51905">
    <property type="entry name" value="FAD/NAD(P)-binding domain"/>
    <property type="match status" value="1"/>
</dbReference>
<dbReference type="InterPro" id="IPR016156">
    <property type="entry name" value="FAD/NAD-linked_Rdtase_dimer_sf"/>
</dbReference>
<dbReference type="AlphaFoldDB" id="A0A382MMW8"/>
<keyword evidence="5" id="KW-0274">FAD</keyword>
<comment type="similarity">
    <text evidence="2">Belongs to the class-I pyridine nucleotide-disulfide oxidoreductase family.</text>
</comment>
<comment type="cofactor">
    <cofactor evidence="1">
        <name>FAD</name>
        <dbReference type="ChEBI" id="CHEBI:57692"/>
    </cofactor>
</comment>
<gene>
    <name evidence="12" type="ORF">METZ01_LOCUS303187</name>
</gene>
<evidence type="ECO:0000313" key="12">
    <source>
        <dbReference type="EMBL" id="SVC50333.1"/>
    </source>
</evidence>
<sequence>IATGSAPASLPGIEIDEKRIVSSTGALALEEVPSHLAVIGAGYIGLEMASVWGRLGAKITVIEFLDRIVPGMDGELAAQFQKILRRQKMKFKLSTKVTAAVASDAGVTLTMGPVSGGAQETLDADVVLVAVGRHPYTEGLGLEQAGVALDKAGCIEVGENYETNVAGVYAIGDVIKGPMLAHKAEDEGVAVAEIIAGQKSHVNYAAIPGVVYTHPELASVGQTQEQVEESGIDYNSGSFPFIANGRARAMSATDGFVKILADAASDRILGVHIMGTDAGTLIAEAVLAIELGASAEDLARTCHAHPTLSEAIKEAALDVAERAIHV</sequence>
<dbReference type="GO" id="GO:1990234">
    <property type="term" value="C:transferase complex"/>
    <property type="evidence" value="ECO:0007669"/>
    <property type="project" value="UniProtKB-ARBA"/>
</dbReference>
<evidence type="ECO:0000256" key="6">
    <source>
        <dbReference type="ARBA" id="ARBA00023002"/>
    </source>
</evidence>
<accession>A0A382MMW8</accession>
<evidence type="ECO:0000256" key="8">
    <source>
        <dbReference type="ARBA" id="ARBA00023157"/>
    </source>
</evidence>
<keyword evidence="8" id="KW-1015">Disulfide bond</keyword>
<reference evidence="12" key="1">
    <citation type="submission" date="2018-05" db="EMBL/GenBank/DDBJ databases">
        <authorList>
            <person name="Lanie J.A."/>
            <person name="Ng W.-L."/>
            <person name="Kazmierczak K.M."/>
            <person name="Andrzejewski T.M."/>
            <person name="Davidsen T.M."/>
            <person name="Wayne K.J."/>
            <person name="Tettelin H."/>
            <person name="Glass J.I."/>
            <person name="Rusch D."/>
            <person name="Podicherti R."/>
            <person name="Tsui H.-C.T."/>
            <person name="Winkler M.E."/>
        </authorList>
    </citation>
    <scope>NUCLEOTIDE SEQUENCE</scope>
</reference>
<evidence type="ECO:0000259" key="11">
    <source>
        <dbReference type="Pfam" id="PF07992"/>
    </source>
</evidence>
<dbReference type="Gene3D" id="3.50.50.60">
    <property type="entry name" value="FAD/NAD(P)-binding domain"/>
    <property type="match status" value="1"/>
</dbReference>
<dbReference type="FunFam" id="3.30.390.30:FF:000001">
    <property type="entry name" value="Dihydrolipoyl dehydrogenase"/>
    <property type="match status" value="1"/>
</dbReference>
<dbReference type="GO" id="GO:0005737">
    <property type="term" value="C:cytoplasm"/>
    <property type="evidence" value="ECO:0007669"/>
    <property type="project" value="UniProtKB-ARBA"/>
</dbReference>
<dbReference type="PRINTS" id="PR00368">
    <property type="entry name" value="FADPNR"/>
</dbReference>
<dbReference type="FunFam" id="3.50.50.60:FF:000025">
    <property type="entry name" value="Dihydrolipoyl dehydrogenase"/>
    <property type="match status" value="1"/>
</dbReference>
<dbReference type="Gene3D" id="3.30.390.30">
    <property type="match status" value="1"/>
</dbReference>
<dbReference type="PANTHER" id="PTHR22912:SF151">
    <property type="entry name" value="DIHYDROLIPOYL DEHYDROGENASE, MITOCHONDRIAL"/>
    <property type="match status" value="1"/>
</dbReference>
<dbReference type="InterPro" id="IPR036188">
    <property type="entry name" value="FAD/NAD-bd_sf"/>
</dbReference>
<feature type="non-terminal residue" evidence="12">
    <location>
        <position position="1"/>
    </location>
</feature>
<dbReference type="Pfam" id="PF02852">
    <property type="entry name" value="Pyr_redox_dim"/>
    <property type="match status" value="1"/>
</dbReference>
<feature type="domain" description="FAD/NAD(P)-binding" evidence="11">
    <location>
        <begin position="1"/>
        <end position="188"/>
    </location>
</feature>
<keyword evidence="9" id="KW-0676">Redox-active center</keyword>
<dbReference type="GO" id="GO:0045333">
    <property type="term" value="P:cellular respiration"/>
    <property type="evidence" value="ECO:0007669"/>
    <property type="project" value="UniProtKB-ARBA"/>
</dbReference>
<evidence type="ECO:0000259" key="10">
    <source>
        <dbReference type="Pfam" id="PF02852"/>
    </source>
</evidence>
<keyword evidence="6" id="KW-0560">Oxidoreductase</keyword>
<evidence type="ECO:0000256" key="9">
    <source>
        <dbReference type="ARBA" id="ARBA00023284"/>
    </source>
</evidence>
<dbReference type="GO" id="GO:0050660">
    <property type="term" value="F:flavin adenine dinucleotide binding"/>
    <property type="evidence" value="ECO:0007669"/>
    <property type="project" value="TreeGrafter"/>
</dbReference>
<dbReference type="GO" id="GO:0006103">
    <property type="term" value="P:2-oxoglutarate metabolic process"/>
    <property type="evidence" value="ECO:0007669"/>
    <property type="project" value="TreeGrafter"/>
</dbReference>
<keyword evidence="4" id="KW-0285">Flavoprotein</keyword>
<proteinExistence type="inferred from homology"/>
<feature type="domain" description="Pyridine nucleotide-disulphide oxidoreductase dimerisation" evidence="10">
    <location>
        <begin position="207"/>
        <end position="316"/>
    </location>
</feature>
<dbReference type="InterPro" id="IPR023753">
    <property type="entry name" value="FAD/NAD-binding_dom"/>
</dbReference>
<dbReference type="EC" id="1.8.1.4" evidence="3"/>
<evidence type="ECO:0000256" key="7">
    <source>
        <dbReference type="ARBA" id="ARBA00023027"/>
    </source>
</evidence>
<dbReference type="EMBL" id="UINC01094792">
    <property type="protein sequence ID" value="SVC50333.1"/>
    <property type="molecule type" value="Genomic_DNA"/>
</dbReference>
<dbReference type="InterPro" id="IPR004099">
    <property type="entry name" value="Pyr_nucl-diS_OxRdtase_dimer"/>
</dbReference>
<evidence type="ECO:0000256" key="4">
    <source>
        <dbReference type="ARBA" id="ARBA00022630"/>
    </source>
</evidence>
<protein>
    <recommendedName>
        <fullName evidence="3">dihydrolipoyl dehydrogenase</fullName>
        <ecNumber evidence="3">1.8.1.4</ecNumber>
    </recommendedName>
</protein>
<dbReference type="GO" id="GO:0004148">
    <property type="term" value="F:dihydrolipoyl dehydrogenase (NADH) activity"/>
    <property type="evidence" value="ECO:0007669"/>
    <property type="project" value="UniProtKB-EC"/>
</dbReference>
<dbReference type="PANTHER" id="PTHR22912">
    <property type="entry name" value="DISULFIDE OXIDOREDUCTASE"/>
    <property type="match status" value="1"/>
</dbReference>
<evidence type="ECO:0000256" key="2">
    <source>
        <dbReference type="ARBA" id="ARBA00007532"/>
    </source>
</evidence>